<feature type="compositionally biased region" description="Low complexity" evidence="4">
    <location>
        <begin position="35"/>
        <end position="49"/>
    </location>
</feature>
<dbReference type="AlphaFoldDB" id="A0AAV6MDZ7"/>
<name>A0AAV6MDZ7_9ROSI</name>
<feature type="domain" description="BTB" evidence="5">
    <location>
        <begin position="233"/>
        <end position="302"/>
    </location>
</feature>
<evidence type="ECO:0000259" key="5">
    <source>
        <dbReference type="PROSITE" id="PS50097"/>
    </source>
</evidence>
<reference evidence="6 7" key="1">
    <citation type="journal article" date="2021" name="Hortic Res">
        <title>The domestication of Cucurbita argyrosperma as revealed by the genome of its wild relative.</title>
        <authorList>
            <person name="Barrera-Redondo J."/>
            <person name="Sanchez-de la Vega G."/>
            <person name="Aguirre-Liguori J.A."/>
            <person name="Castellanos-Morales G."/>
            <person name="Gutierrez-Guerrero Y.T."/>
            <person name="Aguirre-Dugua X."/>
            <person name="Aguirre-Planter E."/>
            <person name="Tenaillon M.I."/>
            <person name="Lira-Saade R."/>
            <person name="Eguiarte L.E."/>
        </authorList>
    </citation>
    <scope>NUCLEOTIDE SEQUENCE [LARGE SCALE GENOMIC DNA]</scope>
    <source>
        <strain evidence="6">JBR-2021</strain>
    </source>
</reference>
<sequence length="643" mass="71074">MAVPASTTATINNASTNSNQPTKLKRRKCREIAVSSSSANSSSGFSVSSHPNLDRSVVIVSSEDSWCFPASKPSVTPPVLPPPPPSQSHRGVTSPTPTNGNRASDSVISSSAFRVPVMDFSGAAFNGHSGSTHDSFPSGFSKFNSALTAGLLNPMSPPPSTDKTRSSPTLFEMMANEPDIHSRTSQIPSHSSSVLVHKNQIPVEDKQGLMMQRISEILGSRSPGNQFNDASSSDIQLTLSSKDGISVWINVHRQILVAHSRFFASKLSERWAKQQQSTSPYIVEIADCDDIEVYIQTLKLMYCRDLRKRLMKEDVPKILGILKVSAAIGFDVGVLSCLEYLEAAPWAEEEEEKVASLLSELHLEGVAAGEVLKRVSTEATGLEDGNGNGNGNDNDNEELLLKLLHVVLEGKDEKARREMKGLVSKMLRESSSPNDLRKESLYAACDGCLQLLCHHFMRAVGSDFAGVGEIAKQADNLHWILDILIDRQIAEDFLRTWASQCELSAAHCKVPAVHRFEISRVTARLLVGIGKGQLLAPKDVRYQLLQTWLVPFYDDFGWMRRASRGFDRHLIEDGLSNTILTLPLAWQQDILLAWFNRFINSGEDCPNIQRGFEVWWRRAFSRRKGEQERPRPIRIATPSAQNS</sequence>
<feature type="non-terminal residue" evidence="6">
    <location>
        <position position="1"/>
    </location>
</feature>
<keyword evidence="7" id="KW-1185">Reference proteome</keyword>
<proteinExistence type="predicted"/>
<accession>A0AAV6MDZ7</accession>
<evidence type="ECO:0000256" key="3">
    <source>
        <dbReference type="ARBA" id="ARBA00022786"/>
    </source>
</evidence>
<feature type="region of interest" description="Disordered" evidence="4">
    <location>
        <begin position="1"/>
        <end position="50"/>
    </location>
</feature>
<evidence type="ECO:0000256" key="4">
    <source>
        <dbReference type="SAM" id="MobiDB-lite"/>
    </source>
</evidence>
<keyword evidence="3" id="KW-0833">Ubl conjugation pathway</keyword>
<protein>
    <submittedName>
        <fullName evidence="6">BTB/POZ domain-containing protein</fullName>
    </submittedName>
</protein>
<dbReference type="InterPro" id="IPR000210">
    <property type="entry name" value="BTB/POZ_dom"/>
</dbReference>
<feature type="region of interest" description="Disordered" evidence="4">
    <location>
        <begin position="71"/>
        <end position="105"/>
    </location>
</feature>
<dbReference type="InterPro" id="IPR058039">
    <property type="entry name" value="At3g05675-like_ankyrin"/>
</dbReference>
<comment type="function">
    <text evidence="1">May act as a substrate-specific adapter of an E3 ubiquitin-protein ligase complex (CUL3-RBX1-BTB) which mediates the ubiquitination and subsequent proteasomal degradation of target proteins.</text>
</comment>
<evidence type="ECO:0000313" key="7">
    <source>
        <dbReference type="Proteomes" id="UP000685013"/>
    </source>
</evidence>
<comment type="caution">
    <text evidence="6">The sequence shown here is derived from an EMBL/GenBank/DDBJ whole genome shotgun (WGS) entry which is preliminary data.</text>
</comment>
<dbReference type="InterPro" id="IPR038920">
    <property type="entry name" value="At3g05675-like"/>
</dbReference>
<feature type="compositionally biased region" description="Polar residues" evidence="4">
    <location>
        <begin position="87"/>
        <end position="105"/>
    </location>
</feature>
<dbReference type="PROSITE" id="PS50097">
    <property type="entry name" value="BTB"/>
    <property type="match status" value="1"/>
</dbReference>
<dbReference type="Pfam" id="PF00651">
    <property type="entry name" value="BTB"/>
    <property type="match status" value="1"/>
</dbReference>
<evidence type="ECO:0000313" key="6">
    <source>
        <dbReference type="EMBL" id="KAG6579523.1"/>
    </source>
</evidence>
<dbReference type="Proteomes" id="UP000685013">
    <property type="component" value="Chromosome 15"/>
</dbReference>
<gene>
    <name evidence="6" type="ORF">SDJN03_23971</name>
</gene>
<dbReference type="EMBL" id="JAGKQH010000015">
    <property type="protein sequence ID" value="KAG6579523.1"/>
    <property type="molecule type" value="Genomic_DNA"/>
</dbReference>
<evidence type="ECO:0000256" key="2">
    <source>
        <dbReference type="ARBA" id="ARBA00004906"/>
    </source>
</evidence>
<dbReference type="PANTHER" id="PTHR31060:SF3">
    <property type="entry name" value="OS04G0579700 PROTEIN"/>
    <property type="match status" value="1"/>
</dbReference>
<dbReference type="PANTHER" id="PTHR31060">
    <property type="entry name" value="OSJNBA0011J08.25 PROTEIN-RELATED"/>
    <property type="match status" value="1"/>
</dbReference>
<feature type="compositionally biased region" description="Low complexity" evidence="4">
    <location>
        <begin position="1"/>
        <end position="19"/>
    </location>
</feature>
<dbReference type="Pfam" id="PF25553">
    <property type="entry name" value="BTB-POZ_ANK-like"/>
    <property type="match status" value="1"/>
</dbReference>
<comment type="pathway">
    <text evidence="2">Protein modification; protein ubiquitination.</text>
</comment>
<organism evidence="6 7">
    <name type="scientific">Cucurbita argyrosperma subsp. sororia</name>
    <dbReference type="NCBI Taxonomy" id="37648"/>
    <lineage>
        <taxon>Eukaryota</taxon>
        <taxon>Viridiplantae</taxon>
        <taxon>Streptophyta</taxon>
        <taxon>Embryophyta</taxon>
        <taxon>Tracheophyta</taxon>
        <taxon>Spermatophyta</taxon>
        <taxon>Magnoliopsida</taxon>
        <taxon>eudicotyledons</taxon>
        <taxon>Gunneridae</taxon>
        <taxon>Pentapetalae</taxon>
        <taxon>rosids</taxon>
        <taxon>fabids</taxon>
        <taxon>Cucurbitales</taxon>
        <taxon>Cucurbitaceae</taxon>
        <taxon>Cucurbiteae</taxon>
        <taxon>Cucurbita</taxon>
    </lineage>
</organism>
<feature type="compositionally biased region" description="Pro residues" evidence="4">
    <location>
        <begin position="75"/>
        <end position="86"/>
    </location>
</feature>
<evidence type="ECO:0000256" key="1">
    <source>
        <dbReference type="ARBA" id="ARBA00002668"/>
    </source>
</evidence>